<sequence length="173" mass="19744">MALLTVADAFLEDGLQRLKIIVIPPRLSCESQMGGCHHELYDQGTGSILHIYGPLARPRLLDLAEGVMLIHVHCPRAMRQSHEQRSVWNLEDTYTFMLHQGIYLNNTEVYTVLAALPPILLVKPKWRVHLVTNFVCLTEIYCNYSMTIPLSDVIPPDVSLKYSKMCIVKFYCN</sequence>
<evidence type="ECO:0000313" key="2">
    <source>
        <dbReference type="Proteomes" id="UP001054945"/>
    </source>
</evidence>
<gene>
    <name evidence="1" type="ORF">CEXT_546451</name>
</gene>
<protein>
    <submittedName>
        <fullName evidence="1">Uncharacterized protein</fullName>
    </submittedName>
</protein>
<organism evidence="1 2">
    <name type="scientific">Caerostris extrusa</name>
    <name type="common">Bark spider</name>
    <name type="synonym">Caerostris bankana</name>
    <dbReference type="NCBI Taxonomy" id="172846"/>
    <lineage>
        <taxon>Eukaryota</taxon>
        <taxon>Metazoa</taxon>
        <taxon>Ecdysozoa</taxon>
        <taxon>Arthropoda</taxon>
        <taxon>Chelicerata</taxon>
        <taxon>Arachnida</taxon>
        <taxon>Araneae</taxon>
        <taxon>Araneomorphae</taxon>
        <taxon>Entelegynae</taxon>
        <taxon>Araneoidea</taxon>
        <taxon>Araneidae</taxon>
        <taxon>Caerostris</taxon>
    </lineage>
</organism>
<keyword evidence="2" id="KW-1185">Reference proteome</keyword>
<dbReference type="AlphaFoldDB" id="A0AAV4N0X8"/>
<dbReference type="Proteomes" id="UP001054945">
    <property type="component" value="Unassembled WGS sequence"/>
</dbReference>
<evidence type="ECO:0000313" key="1">
    <source>
        <dbReference type="EMBL" id="GIX78415.1"/>
    </source>
</evidence>
<dbReference type="EMBL" id="BPLR01020409">
    <property type="protein sequence ID" value="GIX78415.1"/>
    <property type="molecule type" value="Genomic_DNA"/>
</dbReference>
<accession>A0AAV4N0X8</accession>
<name>A0AAV4N0X8_CAEEX</name>
<reference evidence="1 2" key="1">
    <citation type="submission" date="2021-06" db="EMBL/GenBank/DDBJ databases">
        <title>Caerostris extrusa draft genome.</title>
        <authorList>
            <person name="Kono N."/>
            <person name="Arakawa K."/>
        </authorList>
    </citation>
    <scope>NUCLEOTIDE SEQUENCE [LARGE SCALE GENOMIC DNA]</scope>
</reference>
<comment type="caution">
    <text evidence="1">The sequence shown here is derived from an EMBL/GenBank/DDBJ whole genome shotgun (WGS) entry which is preliminary data.</text>
</comment>
<proteinExistence type="predicted"/>